<proteinExistence type="predicted"/>
<reference evidence="1 2" key="1">
    <citation type="submission" date="2016-10" db="EMBL/GenBank/DDBJ databases">
        <authorList>
            <person name="Varghese N."/>
            <person name="Submissions S."/>
        </authorList>
    </citation>
    <scope>NUCLEOTIDE SEQUENCE [LARGE SCALE GENOMIC DNA]</scope>
    <source>
        <strain evidence="1 2">CGMCC 1.6853</strain>
    </source>
</reference>
<dbReference type="Pfam" id="PF15947">
    <property type="entry name" value="DUF4755"/>
    <property type="match status" value="1"/>
</dbReference>
<protein>
    <recommendedName>
        <fullName evidence="3">DUF4755 domain-containing protein</fullName>
    </recommendedName>
</protein>
<dbReference type="RefSeq" id="WP_033631357.1">
    <property type="nucleotide sequence ID" value="NZ_FMUT01000014.1"/>
</dbReference>
<keyword evidence="2" id="KW-1185">Reference proteome</keyword>
<sequence length="192" mass="22141">MKFFMMKRVMLAIALPVFVAFFGGAKVMSVYWVPLFFISAMLCATAYGKYVVRKNNDATFNYLNENNDGIYIHKFNDCEIRLDKNKQEVFLKNSAGAKTYSFDDIKEWHYNITYGGEVAGAGLTSIRENGKTLGQNIADTGLFIRVKDVRKPEWHIRFYPRNDAFNSRNGLNDLKTQLNQWMEIFDQNLNAA</sequence>
<evidence type="ECO:0008006" key="3">
    <source>
        <dbReference type="Google" id="ProtNLM"/>
    </source>
</evidence>
<dbReference type="Proteomes" id="UP000183031">
    <property type="component" value="Unassembled WGS sequence"/>
</dbReference>
<name>A0A1G5LHA0_9GAMM</name>
<evidence type="ECO:0000313" key="2">
    <source>
        <dbReference type="Proteomes" id="UP000183031"/>
    </source>
</evidence>
<comment type="caution">
    <text evidence="1">The sequence shown here is derived from an EMBL/GenBank/DDBJ whole genome shotgun (WGS) entry which is preliminary data.</text>
</comment>
<organism evidence="1 2">
    <name type="scientific">Serratia nematodiphila</name>
    <dbReference type="NCBI Taxonomy" id="458197"/>
    <lineage>
        <taxon>Bacteria</taxon>
        <taxon>Pseudomonadati</taxon>
        <taxon>Pseudomonadota</taxon>
        <taxon>Gammaproteobacteria</taxon>
        <taxon>Enterobacterales</taxon>
        <taxon>Yersiniaceae</taxon>
        <taxon>Serratia</taxon>
    </lineage>
</organism>
<dbReference type="InterPro" id="IPR031863">
    <property type="entry name" value="DUF4755"/>
</dbReference>
<gene>
    <name evidence="1" type="ORF">SAMN02927935_04382</name>
</gene>
<dbReference type="EMBL" id="FMUT01000014">
    <property type="protein sequence ID" value="SCZ12222.1"/>
    <property type="molecule type" value="Genomic_DNA"/>
</dbReference>
<evidence type="ECO:0000313" key="1">
    <source>
        <dbReference type="EMBL" id="SCZ12222.1"/>
    </source>
</evidence>
<accession>A0A1G5LHA0</accession>